<organism evidence="1 2">
    <name type="scientific">Sphingomonas sanguinis</name>
    <dbReference type="NCBI Taxonomy" id="33051"/>
    <lineage>
        <taxon>Bacteria</taxon>
        <taxon>Pseudomonadati</taxon>
        <taxon>Pseudomonadota</taxon>
        <taxon>Alphaproteobacteria</taxon>
        <taxon>Sphingomonadales</taxon>
        <taxon>Sphingomonadaceae</taxon>
        <taxon>Sphingomonas</taxon>
    </lineage>
</organism>
<protein>
    <submittedName>
        <fullName evidence="1">Uncharacterized protein</fullName>
    </submittedName>
</protein>
<dbReference type="AlphaFoldDB" id="A0A7Y7QZ89"/>
<comment type="caution">
    <text evidence="1">The sequence shown here is derived from an EMBL/GenBank/DDBJ whole genome shotgun (WGS) entry which is preliminary data.</text>
</comment>
<proteinExistence type="predicted"/>
<accession>A0A7Y7QZ89</accession>
<name>A0A7Y7QZ89_9SPHN</name>
<gene>
    <name evidence="1" type="ORF">HLV41_20450</name>
</gene>
<evidence type="ECO:0000313" key="2">
    <source>
        <dbReference type="Proteomes" id="UP000531581"/>
    </source>
</evidence>
<dbReference type="RefSeq" id="WP_061781518.1">
    <property type="nucleotide sequence ID" value="NZ_JABEOV010000038.1"/>
</dbReference>
<sequence>MAMVRAAGHLPTMYWWLVAMNEAFDAGRRAGVAPLGSAVDCPITHAELMLRMSWMNGFSWGRINGISKRT</sequence>
<dbReference type="EMBL" id="JABYQV010000039">
    <property type="protein sequence ID" value="NVP33410.1"/>
    <property type="molecule type" value="Genomic_DNA"/>
</dbReference>
<dbReference type="Proteomes" id="UP000531581">
    <property type="component" value="Unassembled WGS sequence"/>
</dbReference>
<evidence type="ECO:0000313" key="1">
    <source>
        <dbReference type="EMBL" id="NVP33410.1"/>
    </source>
</evidence>
<reference evidence="1 2" key="1">
    <citation type="submission" date="2020-05" db="EMBL/GenBank/DDBJ databases">
        <title>Draft Genome Sequences of Sphingomonas sp. Isolated from the International Space Station.</title>
        <authorList>
            <person name="Bijlani S."/>
            <person name="Singh N.K."/>
            <person name="Mason C.E."/>
            <person name="Wang C.C."/>
            <person name="Venkateswaran K."/>
        </authorList>
    </citation>
    <scope>NUCLEOTIDE SEQUENCE [LARGE SCALE GENOMIC DNA]</scope>
    <source>
        <strain evidence="1">ISS-IIF7SWP</strain>
    </source>
</reference>
<dbReference type="GeneID" id="78488087"/>